<dbReference type="PANTHER" id="PTHR10438:SF433">
    <property type="entry name" value="THIOREDOXIN-LIKE PROTEIN CXXS1"/>
    <property type="match status" value="1"/>
</dbReference>
<sequence length="167" mass="19063">MESQEQQPKSRVIKVQSVESWDFYSTQATNQPLPCEYFSTSFMLRNCHQRPYITTIGKFYNIGDEWRRVVIKRVSLIVVHFTALWCMPSVAMNPIFEELASAYPDALFLTVDVDEAKEVAAKMEVKAMPTFVLMKDGAEADKIVGANPEEIRKRIAGFVQSIRAYNA</sequence>
<name>A0A6N2KX80_SALVM</name>
<dbReference type="PROSITE" id="PS51352">
    <property type="entry name" value="THIOREDOXIN_2"/>
    <property type="match status" value="1"/>
</dbReference>
<proteinExistence type="predicted"/>
<dbReference type="Gene3D" id="3.40.30.10">
    <property type="entry name" value="Glutaredoxin"/>
    <property type="match status" value="1"/>
</dbReference>
<dbReference type="EMBL" id="CAADRP010000890">
    <property type="protein sequence ID" value="VFU33251.1"/>
    <property type="molecule type" value="Genomic_DNA"/>
</dbReference>
<dbReference type="SUPFAM" id="SSF52833">
    <property type="entry name" value="Thioredoxin-like"/>
    <property type="match status" value="1"/>
</dbReference>
<gene>
    <name evidence="2" type="ORF">SVIM_LOCUS151019</name>
</gene>
<dbReference type="CDD" id="cd02947">
    <property type="entry name" value="TRX_family"/>
    <property type="match status" value="1"/>
</dbReference>
<evidence type="ECO:0000259" key="1">
    <source>
        <dbReference type="PROSITE" id="PS51352"/>
    </source>
</evidence>
<dbReference type="Pfam" id="PF00085">
    <property type="entry name" value="Thioredoxin"/>
    <property type="match status" value="1"/>
</dbReference>
<dbReference type="AlphaFoldDB" id="A0A6N2KX80"/>
<dbReference type="InterPro" id="IPR013766">
    <property type="entry name" value="Thioredoxin_domain"/>
</dbReference>
<dbReference type="InterPro" id="IPR050620">
    <property type="entry name" value="Thioredoxin_H-type-like"/>
</dbReference>
<evidence type="ECO:0000313" key="2">
    <source>
        <dbReference type="EMBL" id="VFU33251.1"/>
    </source>
</evidence>
<dbReference type="PANTHER" id="PTHR10438">
    <property type="entry name" value="THIOREDOXIN"/>
    <property type="match status" value="1"/>
</dbReference>
<accession>A0A6N2KX80</accession>
<feature type="domain" description="Thioredoxin" evidence="1">
    <location>
        <begin position="27"/>
        <end position="160"/>
    </location>
</feature>
<protein>
    <recommendedName>
        <fullName evidence="1">Thioredoxin domain-containing protein</fullName>
    </recommendedName>
</protein>
<organism evidence="2">
    <name type="scientific">Salix viminalis</name>
    <name type="common">Common osier</name>
    <name type="synonym">Basket willow</name>
    <dbReference type="NCBI Taxonomy" id="40686"/>
    <lineage>
        <taxon>Eukaryota</taxon>
        <taxon>Viridiplantae</taxon>
        <taxon>Streptophyta</taxon>
        <taxon>Embryophyta</taxon>
        <taxon>Tracheophyta</taxon>
        <taxon>Spermatophyta</taxon>
        <taxon>Magnoliopsida</taxon>
        <taxon>eudicotyledons</taxon>
        <taxon>Gunneridae</taxon>
        <taxon>Pentapetalae</taxon>
        <taxon>rosids</taxon>
        <taxon>fabids</taxon>
        <taxon>Malpighiales</taxon>
        <taxon>Salicaceae</taxon>
        <taxon>Saliceae</taxon>
        <taxon>Salix</taxon>
    </lineage>
</organism>
<dbReference type="InterPro" id="IPR036249">
    <property type="entry name" value="Thioredoxin-like_sf"/>
</dbReference>
<reference evidence="2" key="1">
    <citation type="submission" date="2019-03" db="EMBL/GenBank/DDBJ databases">
        <authorList>
            <person name="Mank J."/>
            <person name="Almeida P."/>
        </authorList>
    </citation>
    <scope>NUCLEOTIDE SEQUENCE</scope>
    <source>
        <strain evidence="2">78183</strain>
    </source>
</reference>